<evidence type="ECO:0000313" key="3">
    <source>
        <dbReference type="RefSeq" id="XP_014681298.1"/>
    </source>
</evidence>
<dbReference type="Gene3D" id="3.40.710.10">
    <property type="entry name" value="DD-peptidase/beta-lactamase superfamily"/>
    <property type="match status" value="2"/>
</dbReference>
<protein>
    <submittedName>
        <fullName evidence="3">Beta-lactamase domain-containing protein 2-like</fullName>
    </submittedName>
</protein>
<dbReference type="InterPro" id="IPR012338">
    <property type="entry name" value="Beta-lactam/transpept-like"/>
</dbReference>
<feature type="domain" description="Beta-lactamase-related" evidence="1">
    <location>
        <begin position="3"/>
        <end position="177"/>
    </location>
</feature>
<dbReference type="PANTHER" id="PTHR43319">
    <property type="entry name" value="BETA-LACTAMASE-RELATED"/>
    <property type="match status" value="1"/>
</dbReference>
<dbReference type="RefSeq" id="XP_014681298.1">
    <property type="nucleotide sequence ID" value="XM_014825812.1"/>
</dbReference>
<gene>
    <name evidence="3" type="primary">LOC106821130</name>
</gene>
<dbReference type="GeneID" id="106821130"/>
<keyword evidence="2" id="KW-1185">Reference proteome</keyword>
<dbReference type="InterPro" id="IPR001466">
    <property type="entry name" value="Beta-lactam-related"/>
</dbReference>
<dbReference type="InterPro" id="IPR052907">
    <property type="entry name" value="Beta-lactamase/esterase"/>
</dbReference>
<organism evidence="2 3">
    <name type="scientific">Priapulus caudatus</name>
    <name type="common">Priapulid worm</name>
    <dbReference type="NCBI Taxonomy" id="37621"/>
    <lineage>
        <taxon>Eukaryota</taxon>
        <taxon>Metazoa</taxon>
        <taxon>Ecdysozoa</taxon>
        <taxon>Scalidophora</taxon>
        <taxon>Priapulida</taxon>
        <taxon>Priapulimorpha</taxon>
        <taxon>Priapulimorphida</taxon>
        <taxon>Priapulidae</taxon>
        <taxon>Priapulus</taxon>
    </lineage>
</organism>
<name>A0ABM1FA27_PRICU</name>
<dbReference type="Pfam" id="PF00144">
    <property type="entry name" value="Beta-lactamase"/>
    <property type="match status" value="2"/>
</dbReference>
<accession>A0ABM1FA27</accession>
<evidence type="ECO:0000259" key="1">
    <source>
        <dbReference type="Pfam" id="PF00144"/>
    </source>
</evidence>
<feature type="domain" description="Beta-lactamase-related" evidence="1">
    <location>
        <begin position="197"/>
        <end position="572"/>
    </location>
</feature>
<dbReference type="SUPFAM" id="SSF56601">
    <property type="entry name" value="beta-lactamase/transpeptidase-like"/>
    <property type="match status" value="2"/>
</dbReference>
<evidence type="ECO:0000313" key="2">
    <source>
        <dbReference type="Proteomes" id="UP000695022"/>
    </source>
</evidence>
<sequence length="592" mass="66508">MGEILADQKPMWPPGTAHGYHAITQGFLVDQLLLRVDPRGRSVGHFFREEVAEKFGLDFHIGLPRTLHYRVARSYKDSNSLKNIGIMARYLFKIYKAGSDADMMKKSIYPDYIQPKFFGAMTAELWGNYEFREIEIAAANGIGTAMSQAKMYGILASGGALNGSRLLTRKTIDQMREPIYNDDILLKPAVGDAFATRKLFEEGLDENGAAFAVYHKGKPIVNIWGGYADTAAHNPWTEDTMSFFFSTSKGIGALCVAVLVDRRLLKYEDLVTKYWPQFGQHGKDNVTVSMLLSHQAGVPNIFGYDVDENTIRDRNKMGEILADQKPMWPPGTAHGYHAITQGFLVDQLLLRVDPRGRSVGHFFREEVAEKFGLDFHIGLPRTLHYRVARSYKDSNSLKNIGIMARYLFNIYKAGSDADMMKKSVYPDYIQPKFFRAMTPEQWGNYELREIEIAAANGIGTAMSQAKMYGILASGGALNGSRLLTRKTIDQMREPIYNDDILLKPAVGDAIATRFSVGGFNVADSFKNPKGQQMFGTPGTGVQVGIADPETQLGISYLTNTIVPFVKEDERWQRLMRVTYECLDAIYLIYYIH</sequence>
<reference evidence="3" key="1">
    <citation type="submission" date="2025-08" db="UniProtKB">
        <authorList>
            <consortium name="RefSeq"/>
        </authorList>
    </citation>
    <scope>IDENTIFICATION</scope>
</reference>
<dbReference type="Proteomes" id="UP000695022">
    <property type="component" value="Unplaced"/>
</dbReference>
<dbReference type="PANTHER" id="PTHR43319:SF3">
    <property type="entry name" value="BETA-LACTAMASE-RELATED DOMAIN-CONTAINING PROTEIN"/>
    <property type="match status" value="1"/>
</dbReference>
<proteinExistence type="predicted"/>